<dbReference type="PANTHER" id="PTHR33495">
    <property type="entry name" value="ANTI-SIGMA FACTOR ANTAGONIST TM_1081-RELATED-RELATED"/>
    <property type="match status" value="1"/>
</dbReference>
<sequence>MDCHSQVLPGLTLSSREEGGRRVVTVGGELDLCTAPQLSQALQAQLDEAARTVVVDLGEVSFLGAAGLAALARAQADAQRRGIGFRVLAEASPVRRYLALAGLNDT</sequence>
<dbReference type="AlphaFoldDB" id="A0A8H9M7A8"/>
<gene>
    <name evidence="4" type="ORF">GCM10017566_01140</name>
</gene>
<dbReference type="PROSITE" id="PS50801">
    <property type="entry name" value="STAS"/>
    <property type="match status" value="1"/>
</dbReference>
<evidence type="ECO:0000313" key="5">
    <source>
        <dbReference type="Proteomes" id="UP000658656"/>
    </source>
</evidence>
<organism evidence="4 5">
    <name type="scientific">Amycolatopsis bartoniae</name>
    <dbReference type="NCBI Taxonomy" id="941986"/>
    <lineage>
        <taxon>Bacteria</taxon>
        <taxon>Bacillati</taxon>
        <taxon>Actinomycetota</taxon>
        <taxon>Actinomycetes</taxon>
        <taxon>Pseudonocardiales</taxon>
        <taxon>Pseudonocardiaceae</taxon>
        <taxon>Amycolatopsis</taxon>
    </lineage>
</organism>
<keyword evidence="5" id="KW-1185">Reference proteome</keyword>
<dbReference type="Pfam" id="PF13466">
    <property type="entry name" value="STAS_2"/>
    <property type="match status" value="1"/>
</dbReference>
<reference evidence="4" key="1">
    <citation type="journal article" date="2014" name="Int. J. Syst. Evol. Microbiol.">
        <title>Complete genome sequence of Corynebacterium casei LMG S-19264T (=DSM 44701T), isolated from a smear-ripened cheese.</title>
        <authorList>
            <consortium name="US DOE Joint Genome Institute (JGI-PGF)"/>
            <person name="Walter F."/>
            <person name="Albersmeier A."/>
            <person name="Kalinowski J."/>
            <person name="Ruckert C."/>
        </authorList>
    </citation>
    <scope>NUCLEOTIDE SEQUENCE</scope>
    <source>
        <strain evidence="4">CGMCC 4.7679</strain>
    </source>
</reference>
<feature type="domain" description="STAS" evidence="3">
    <location>
        <begin position="11"/>
        <end position="106"/>
    </location>
</feature>
<dbReference type="RefSeq" id="WP_183176828.1">
    <property type="nucleotide sequence ID" value="NZ_BNAV01000001.1"/>
</dbReference>
<dbReference type="Proteomes" id="UP000658656">
    <property type="component" value="Unassembled WGS sequence"/>
</dbReference>
<reference evidence="4" key="2">
    <citation type="submission" date="2020-09" db="EMBL/GenBank/DDBJ databases">
        <authorList>
            <person name="Sun Q."/>
            <person name="Zhou Y."/>
        </authorList>
    </citation>
    <scope>NUCLEOTIDE SEQUENCE</scope>
    <source>
        <strain evidence="4">CGMCC 4.7679</strain>
    </source>
</reference>
<comment type="caution">
    <text evidence="4">The sequence shown here is derived from an EMBL/GenBank/DDBJ whole genome shotgun (WGS) entry which is preliminary data.</text>
</comment>
<dbReference type="InterPro" id="IPR003658">
    <property type="entry name" value="Anti-sigma_ant"/>
</dbReference>
<dbReference type="Gene3D" id="3.30.750.24">
    <property type="entry name" value="STAS domain"/>
    <property type="match status" value="1"/>
</dbReference>
<evidence type="ECO:0000256" key="2">
    <source>
        <dbReference type="RuleBase" id="RU003749"/>
    </source>
</evidence>
<dbReference type="InterPro" id="IPR058548">
    <property type="entry name" value="MlaB-like_STAS"/>
</dbReference>
<dbReference type="InterPro" id="IPR002645">
    <property type="entry name" value="STAS_dom"/>
</dbReference>
<comment type="similarity">
    <text evidence="1 2">Belongs to the anti-sigma-factor antagonist family.</text>
</comment>
<protein>
    <recommendedName>
        <fullName evidence="2">Anti-sigma factor antagonist</fullName>
    </recommendedName>
</protein>
<accession>A0A8H9M7A8</accession>
<name>A0A8H9M7A8_9PSEU</name>
<proteinExistence type="inferred from homology"/>
<dbReference type="PANTHER" id="PTHR33495:SF2">
    <property type="entry name" value="ANTI-SIGMA FACTOR ANTAGONIST TM_1081-RELATED"/>
    <property type="match status" value="1"/>
</dbReference>
<dbReference type="NCBIfam" id="TIGR00377">
    <property type="entry name" value="ant_ant_sig"/>
    <property type="match status" value="1"/>
</dbReference>
<dbReference type="GO" id="GO:0043856">
    <property type="term" value="F:anti-sigma factor antagonist activity"/>
    <property type="evidence" value="ECO:0007669"/>
    <property type="project" value="InterPro"/>
</dbReference>
<dbReference type="InterPro" id="IPR036513">
    <property type="entry name" value="STAS_dom_sf"/>
</dbReference>
<dbReference type="EMBL" id="BNAV01000001">
    <property type="protein sequence ID" value="GHF32384.1"/>
    <property type="molecule type" value="Genomic_DNA"/>
</dbReference>
<dbReference type="SUPFAM" id="SSF52091">
    <property type="entry name" value="SpoIIaa-like"/>
    <property type="match status" value="1"/>
</dbReference>
<dbReference type="CDD" id="cd07043">
    <property type="entry name" value="STAS_anti-anti-sigma_factors"/>
    <property type="match status" value="1"/>
</dbReference>
<evidence type="ECO:0000256" key="1">
    <source>
        <dbReference type="ARBA" id="ARBA00009013"/>
    </source>
</evidence>
<evidence type="ECO:0000313" key="4">
    <source>
        <dbReference type="EMBL" id="GHF32384.1"/>
    </source>
</evidence>
<evidence type="ECO:0000259" key="3">
    <source>
        <dbReference type="PROSITE" id="PS50801"/>
    </source>
</evidence>